<evidence type="ECO:0000256" key="5">
    <source>
        <dbReference type="ARBA" id="ARBA00022527"/>
    </source>
</evidence>
<dbReference type="SUPFAM" id="SSF46579">
    <property type="entry name" value="Prefoldin"/>
    <property type="match status" value="1"/>
</dbReference>
<evidence type="ECO:0000256" key="2">
    <source>
        <dbReference type="ARBA" id="ARBA00010048"/>
    </source>
</evidence>
<comment type="similarity">
    <text evidence="1">Belongs to the protein kinase superfamily. AGC Ser/Thr protein kinase family.</text>
</comment>
<dbReference type="Proteomes" id="UP000694844">
    <property type="component" value="Chromosome 1"/>
</dbReference>
<feature type="region of interest" description="Disordered" evidence="14">
    <location>
        <begin position="442"/>
        <end position="508"/>
    </location>
</feature>
<dbReference type="SUPFAM" id="SSF56112">
    <property type="entry name" value="Protein kinase-like (PK-like)"/>
    <property type="match status" value="1"/>
</dbReference>
<comment type="catalytic activity">
    <reaction evidence="13">
        <text>L-seryl-[protein] + ATP = O-phospho-L-seryl-[protein] + ADP + H(+)</text>
        <dbReference type="Rhea" id="RHEA:17989"/>
        <dbReference type="Rhea" id="RHEA-COMP:9863"/>
        <dbReference type="Rhea" id="RHEA-COMP:11604"/>
        <dbReference type="ChEBI" id="CHEBI:15378"/>
        <dbReference type="ChEBI" id="CHEBI:29999"/>
        <dbReference type="ChEBI" id="CHEBI:30616"/>
        <dbReference type="ChEBI" id="CHEBI:83421"/>
        <dbReference type="ChEBI" id="CHEBI:456216"/>
        <dbReference type="EC" id="2.7.11.1"/>
    </reaction>
</comment>
<dbReference type="Gene3D" id="1.10.510.10">
    <property type="entry name" value="Transferase(Phosphotransferase) domain 1"/>
    <property type="match status" value="2"/>
</dbReference>
<sequence>MADLGKPDIATLPERPTSIEDFVFLKPISRGAFGKVFLGHKKNHESKKYAIKVMKKSDMVNKNMVNQVLAERDALALSNSPFIVHLYYSLQSQNNIFLIMEYLIGGDVKSLLAVYGYFDEDMSRIYAAEVTLALQYLHSHGIIHRDLKPDNMLITNEGHLKLTDFGLSKINLDVGRGSGETHRTPLPYSKMSTNTRTPGQILSLKSNLGFNLFSVRKHKLSSLLEESGSQKSFGSLRSLNSPIGQSSAKPMSLRERVVSQSTMARLTPPIKSLTPTLQDSLNWSHSNVSESSHLHIESTRLSAESSQVQIESTRLSSHQSCSQSLPMLKLSAIEENNKGLSTISFEESVFSSCSSMELSISKKSCVSEFVLCHSEGRSCNGQFGIDSCDEDHHSCHGNCDSHLKVPSRQESLLDDTPQMHRTDESVWNSYAARNLRSMRYGSYSEDSDDQENLSSKLKSESAGDGSSTSNQYGEMSSMSTKNGRNSTKKKKALQVRRRSEGNLTSCSFNYHSDEEEEDNTVKKNFDRKRKFCGIDKSPALKQIYPRNSGLTQEIQVLGLFGDEHRHKRWQNEVSGDRNRDENECSLRHQVSEESSESHANQRKVSCKELGTRRNRSKVKVLKFNCEKGVGTSSEKGLDTLGECILSPDQEQSGDQTEEESSLMMSGIDNISISDFSDSSPEGKEAKVEVLQEKPVTKEVHVRFLSQVSGDLIPPSPLASIPATPEPNKVKRTGFQTPCTPLSARKPRHLGTPLVPKTPAGQILGTPAGYRTPAARKTPFRTPRSVRRGRPANDEDERILGTPDYLAPEILLRKSHDEGVDWWALGVCLFEFLTGVPPFNDQTPDLVFQNILNRDIPWPGEDEDPLSEAAKTAIDSLLTMDPQSRPKDRGVRKLAFFDSVDWDSLLEVEPPFVPQPDDDADTTYFEGIFLTASMASKQSGGLDIGQLPIPQLNQLVQQLEQEIDLFTSSLNQLKLAQQKFLESQECLNKVSPENNSKDILVPLTSSMYVPGQLSDVTNVLVDIGTGYYVEMEVSKGKEYFKRKIEYVTKQMEKVQPVLAEKYKMKQVTVEILQLKIQNQMQAQQSGAGAVKA</sequence>
<feature type="domain" description="Protein kinase" evidence="15">
    <location>
        <begin position="22"/>
        <end position="896"/>
    </location>
</feature>
<dbReference type="PANTHER" id="PTHR24356:SF1">
    <property type="entry name" value="SERINE_THREONINE-PROTEIN KINASE GREATWALL"/>
    <property type="match status" value="1"/>
</dbReference>
<evidence type="ECO:0000256" key="13">
    <source>
        <dbReference type="ARBA" id="ARBA00048679"/>
    </source>
</evidence>
<dbReference type="Pfam" id="PF00069">
    <property type="entry name" value="Pkinase"/>
    <property type="match status" value="2"/>
</dbReference>
<dbReference type="InterPro" id="IPR009053">
    <property type="entry name" value="Prefoldin"/>
</dbReference>
<keyword evidence="9" id="KW-0067">ATP-binding</keyword>
<dbReference type="PROSITE" id="PS51285">
    <property type="entry name" value="AGC_KINASE_CTER"/>
    <property type="match status" value="1"/>
</dbReference>
<feature type="compositionally biased region" description="Polar residues" evidence="14">
    <location>
        <begin position="231"/>
        <end position="249"/>
    </location>
</feature>
<keyword evidence="8" id="KW-0418">Kinase</keyword>
<name>A0A8B8C6U5_CRAVI</name>
<dbReference type="RefSeq" id="XP_022311330.1">
    <property type="nucleotide sequence ID" value="XM_022455622.1"/>
</dbReference>
<dbReference type="FunFam" id="1.10.287.370:FF:000004">
    <property type="entry name" value="Probable prefoldin subunit 5"/>
    <property type="match status" value="1"/>
</dbReference>
<dbReference type="SMART" id="SM00133">
    <property type="entry name" value="S_TK_X"/>
    <property type="match status" value="1"/>
</dbReference>
<evidence type="ECO:0000256" key="12">
    <source>
        <dbReference type="ARBA" id="ARBA00047899"/>
    </source>
</evidence>
<dbReference type="Pfam" id="PF02996">
    <property type="entry name" value="Prefoldin"/>
    <property type="match status" value="1"/>
</dbReference>
<dbReference type="OrthoDB" id="162894at2759"/>
<dbReference type="FunFam" id="3.30.200.20:FF:000550">
    <property type="entry name" value="Serine/threonine-protein kinase greatwall"/>
    <property type="match status" value="1"/>
</dbReference>
<evidence type="ECO:0000259" key="15">
    <source>
        <dbReference type="PROSITE" id="PS50011"/>
    </source>
</evidence>
<dbReference type="GO" id="GO:0005524">
    <property type="term" value="F:ATP binding"/>
    <property type="evidence" value="ECO:0007669"/>
    <property type="project" value="UniProtKB-KW"/>
</dbReference>
<dbReference type="PROSITE" id="PS50011">
    <property type="entry name" value="PROTEIN_KINASE_DOM"/>
    <property type="match status" value="1"/>
</dbReference>
<dbReference type="PANTHER" id="PTHR24356">
    <property type="entry name" value="SERINE/THREONINE-PROTEIN KINASE"/>
    <property type="match status" value="1"/>
</dbReference>
<evidence type="ECO:0000313" key="18">
    <source>
        <dbReference type="RefSeq" id="XP_022311330.1"/>
    </source>
</evidence>
<accession>A0A8B8C6U5</accession>
<dbReference type="AlphaFoldDB" id="A0A8B8C6U5"/>
<dbReference type="NCBIfam" id="TIGR00293">
    <property type="entry name" value="prefoldin subunit alpha"/>
    <property type="match status" value="1"/>
</dbReference>
<evidence type="ECO:0000256" key="4">
    <source>
        <dbReference type="ARBA" id="ARBA00022148"/>
    </source>
</evidence>
<feature type="region of interest" description="Disordered" evidence="14">
    <location>
        <begin position="231"/>
        <end position="252"/>
    </location>
</feature>
<gene>
    <name evidence="18" type="primary">LOC111116615</name>
</gene>
<dbReference type="CDD" id="cd23157">
    <property type="entry name" value="Prefoldin_5"/>
    <property type="match status" value="1"/>
</dbReference>
<evidence type="ECO:0000256" key="7">
    <source>
        <dbReference type="ARBA" id="ARBA00022741"/>
    </source>
</evidence>
<feature type="compositionally biased region" description="Basic and acidic residues" evidence="14">
    <location>
        <begin position="574"/>
        <end position="591"/>
    </location>
</feature>
<feature type="compositionally biased region" description="Basic residues" evidence="14">
    <location>
        <begin position="486"/>
        <end position="496"/>
    </location>
</feature>
<dbReference type="GO" id="GO:0005634">
    <property type="term" value="C:nucleus"/>
    <property type="evidence" value="ECO:0007669"/>
    <property type="project" value="TreeGrafter"/>
</dbReference>
<feature type="domain" description="AGC-kinase C-terminal" evidence="16">
    <location>
        <begin position="897"/>
        <end position="977"/>
    </location>
</feature>
<feature type="region of interest" description="Disordered" evidence="14">
    <location>
        <begin position="715"/>
        <end position="798"/>
    </location>
</feature>
<evidence type="ECO:0000256" key="10">
    <source>
        <dbReference type="ARBA" id="ARBA00023186"/>
    </source>
</evidence>
<organism evidence="17 18">
    <name type="scientific">Crassostrea virginica</name>
    <name type="common">Eastern oyster</name>
    <dbReference type="NCBI Taxonomy" id="6565"/>
    <lineage>
        <taxon>Eukaryota</taxon>
        <taxon>Metazoa</taxon>
        <taxon>Spiralia</taxon>
        <taxon>Lophotrochozoa</taxon>
        <taxon>Mollusca</taxon>
        <taxon>Bivalvia</taxon>
        <taxon>Autobranchia</taxon>
        <taxon>Pteriomorphia</taxon>
        <taxon>Ostreida</taxon>
        <taxon>Ostreoidea</taxon>
        <taxon>Ostreidae</taxon>
        <taxon>Crassostrea</taxon>
    </lineage>
</organism>
<keyword evidence="10" id="KW-0143">Chaperone</keyword>
<dbReference type="InterPro" id="IPR011009">
    <property type="entry name" value="Kinase-like_dom_sf"/>
</dbReference>
<dbReference type="InterPro" id="IPR000961">
    <property type="entry name" value="AGC-kinase_C"/>
</dbReference>
<reference evidence="18" key="2">
    <citation type="submission" date="2025-08" db="UniProtKB">
        <authorList>
            <consortium name="RefSeq"/>
        </authorList>
    </citation>
    <scope>IDENTIFICATION</scope>
    <source>
        <tissue evidence="18">Whole sample</tissue>
    </source>
</reference>
<evidence type="ECO:0000256" key="8">
    <source>
        <dbReference type="ARBA" id="ARBA00022777"/>
    </source>
</evidence>
<evidence type="ECO:0000313" key="17">
    <source>
        <dbReference type="Proteomes" id="UP000694844"/>
    </source>
</evidence>
<dbReference type="GO" id="GO:0004674">
    <property type="term" value="F:protein serine/threonine kinase activity"/>
    <property type="evidence" value="ECO:0007669"/>
    <property type="project" value="UniProtKB-KW"/>
</dbReference>
<dbReference type="EC" id="2.7.11.1" evidence="3"/>
<dbReference type="Gene3D" id="1.10.287.370">
    <property type="match status" value="1"/>
</dbReference>
<dbReference type="FunFam" id="1.10.510.10:FF:000484">
    <property type="entry name" value="Serine/threonine-protein kinase greatwall, putative"/>
    <property type="match status" value="1"/>
</dbReference>
<feature type="compositionally biased region" description="Polar residues" evidence="14">
    <location>
        <begin position="464"/>
        <end position="485"/>
    </location>
</feature>
<protein>
    <recommendedName>
        <fullName evidence="4">Serine/threonine-protein kinase greatwall</fullName>
        <ecNumber evidence="3">2.7.11.1</ecNumber>
    </recommendedName>
    <alternativeName>
        <fullName evidence="11">Microtubule-associated serine/threonine-protein kinase-like</fullName>
    </alternativeName>
</protein>
<dbReference type="InterPro" id="IPR008271">
    <property type="entry name" value="Ser/Thr_kinase_AS"/>
</dbReference>
<keyword evidence="5" id="KW-0723">Serine/threonine-protein kinase</keyword>
<comment type="similarity">
    <text evidence="2">Belongs to the prefoldin subunit alpha family.</text>
</comment>
<evidence type="ECO:0000256" key="6">
    <source>
        <dbReference type="ARBA" id="ARBA00022679"/>
    </source>
</evidence>
<keyword evidence="6" id="KW-0808">Transferase</keyword>
<evidence type="ECO:0000256" key="14">
    <source>
        <dbReference type="SAM" id="MobiDB-lite"/>
    </source>
</evidence>
<feature type="region of interest" description="Disordered" evidence="14">
    <location>
        <begin position="571"/>
        <end position="605"/>
    </location>
</feature>
<comment type="catalytic activity">
    <reaction evidence="12">
        <text>L-threonyl-[protein] + ATP = O-phospho-L-threonyl-[protein] + ADP + H(+)</text>
        <dbReference type="Rhea" id="RHEA:46608"/>
        <dbReference type="Rhea" id="RHEA-COMP:11060"/>
        <dbReference type="Rhea" id="RHEA-COMP:11605"/>
        <dbReference type="ChEBI" id="CHEBI:15378"/>
        <dbReference type="ChEBI" id="CHEBI:30013"/>
        <dbReference type="ChEBI" id="CHEBI:30616"/>
        <dbReference type="ChEBI" id="CHEBI:61977"/>
        <dbReference type="ChEBI" id="CHEBI:456216"/>
        <dbReference type="EC" id="2.7.11.1"/>
    </reaction>
</comment>
<dbReference type="Gene3D" id="3.30.200.20">
    <property type="entry name" value="Phosphorylase Kinase, domain 1"/>
    <property type="match status" value="2"/>
</dbReference>
<proteinExistence type="inferred from homology"/>
<dbReference type="InterPro" id="IPR004127">
    <property type="entry name" value="Prefoldin_subunit_alpha"/>
</dbReference>
<dbReference type="GO" id="GO:0035556">
    <property type="term" value="P:intracellular signal transduction"/>
    <property type="evidence" value="ECO:0007669"/>
    <property type="project" value="TreeGrafter"/>
</dbReference>
<evidence type="ECO:0000256" key="1">
    <source>
        <dbReference type="ARBA" id="ARBA00009903"/>
    </source>
</evidence>
<evidence type="ECO:0000256" key="3">
    <source>
        <dbReference type="ARBA" id="ARBA00012513"/>
    </source>
</evidence>
<dbReference type="InterPro" id="IPR000719">
    <property type="entry name" value="Prot_kinase_dom"/>
</dbReference>
<keyword evidence="17" id="KW-1185">Reference proteome</keyword>
<dbReference type="GeneID" id="111116615"/>
<evidence type="ECO:0000256" key="9">
    <source>
        <dbReference type="ARBA" id="ARBA00022840"/>
    </source>
</evidence>
<dbReference type="SMART" id="SM00220">
    <property type="entry name" value="S_TKc"/>
    <property type="match status" value="1"/>
</dbReference>
<reference evidence="17" key="1">
    <citation type="submission" date="2024-06" db="UniProtKB">
        <authorList>
            <consortium name="RefSeq"/>
        </authorList>
    </citation>
    <scope>NUCLEOTIDE SEQUENCE [LARGE SCALE GENOMIC DNA]</scope>
</reference>
<keyword evidence="7" id="KW-0547">Nucleotide-binding</keyword>
<dbReference type="PROSITE" id="PS00108">
    <property type="entry name" value="PROTEIN_KINASE_ST"/>
    <property type="match status" value="1"/>
</dbReference>
<evidence type="ECO:0000256" key="11">
    <source>
        <dbReference type="ARBA" id="ARBA00033099"/>
    </source>
</evidence>
<dbReference type="InterPro" id="IPR050236">
    <property type="entry name" value="Ser_Thr_kinase_AGC"/>
</dbReference>
<evidence type="ECO:0000259" key="16">
    <source>
        <dbReference type="PROSITE" id="PS51285"/>
    </source>
</evidence>